<name>A0A923T9V3_9BACT</name>
<keyword evidence="2" id="KW-1185">Reference proteome</keyword>
<dbReference type="RefSeq" id="WP_187467949.1">
    <property type="nucleotide sequence ID" value="NZ_JACSIT010000142.1"/>
</dbReference>
<evidence type="ECO:0008006" key="3">
    <source>
        <dbReference type="Google" id="ProtNLM"/>
    </source>
</evidence>
<dbReference type="EMBL" id="JACSIT010000142">
    <property type="protein sequence ID" value="MBC6995921.1"/>
    <property type="molecule type" value="Genomic_DNA"/>
</dbReference>
<protein>
    <recommendedName>
        <fullName evidence="3">Lipoprotein</fullName>
    </recommendedName>
</protein>
<gene>
    <name evidence="1" type="ORF">H9S92_17265</name>
</gene>
<sequence>MRIKVDIFLVVLALFCGCSDTNNDFAKINLIKYDRIEIANKSNRTILVPLVDEKIPVTEMFTYKVTDCKVANLEGSGSQSSMFAQMDTLLSDQSKFYDFELFTSDMEIIHDSQLVYLFDIYDAKNFSSSPFDVESILHIALMTYRDLSGEIKTSVYPYTFLPHQDITTIAFEPCEN</sequence>
<dbReference type="AlphaFoldDB" id="A0A923T9V3"/>
<dbReference type="Proteomes" id="UP000650081">
    <property type="component" value="Unassembled WGS sequence"/>
</dbReference>
<evidence type="ECO:0000313" key="1">
    <source>
        <dbReference type="EMBL" id="MBC6995921.1"/>
    </source>
</evidence>
<dbReference type="PROSITE" id="PS51257">
    <property type="entry name" value="PROKAR_LIPOPROTEIN"/>
    <property type="match status" value="1"/>
</dbReference>
<reference evidence="1" key="1">
    <citation type="submission" date="2020-08" db="EMBL/GenBank/DDBJ databases">
        <title>Lewinella bacteria from marine environments.</title>
        <authorList>
            <person name="Zhong Y."/>
        </authorList>
    </citation>
    <scope>NUCLEOTIDE SEQUENCE</scope>
    <source>
        <strain evidence="1">KCTC 42187</strain>
    </source>
</reference>
<organism evidence="1 2">
    <name type="scientific">Neolewinella lacunae</name>
    <dbReference type="NCBI Taxonomy" id="1517758"/>
    <lineage>
        <taxon>Bacteria</taxon>
        <taxon>Pseudomonadati</taxon>
        <taxon>Bacteroidota</taxon>
        <taxon>Saprospiria</taxon>
        <taxon>Saprospirales</taxon>
        <taxon>Lewinellaceae</taxon>
        <taxon>Neolewinella</taxon>
    </lineage>
</organism>
<accession>A0A923T9V3</accession>
<proteinExistence type="predicted"/>
<evidence type="ECO:0000313" key="2">
    <source>
        <dbReference type="Proteomes" id="UP000650081"/>
    </source>
</evidence>
<comment type="caution">
    <text evidence="1">The sequence shown here is derived from an EMBL/GenBank/DDBJ whole genome shotgun (WGS) entry which is preliminary data.</text>
</comment>